<name>A0ABR2M250_9ASPA</name>
<evidence type="ECO:0000259" key="2">
    <source>
        <dbReference type="Pfam" id="PF13718"/>
    </source>
</evidence>
<dbReference type="Pfam" id="PF13718">
    <property type="entry name" value="GNAT_acetyltr_2"/>
    <property type="match status" value="1"/>
</dbReference>
<dbReference type="PANTHER" id="PTHR10925">
    <property type="entry name" value="N-ACETYLTRANSFERASE 10"/>
    <property type="match status" value="1"/>
</dbReference>
<sequence>MVSCVAGMVGIGIDRRHGKETCRDPKKLASDRHNLHDYKERDELRRLGGGCQMHMLVACAWCGVDGQRCRGEKKMAHRFVEVNLEIKGFYISNIWCRYYERQLTHFAEEDAEDIIEPEAKAIEATQKTTHLLQHLPSRFQQAVRYSLHAFCSIAFFVFALICIYIAYDGFTFICISICIAFDDSIAFDDICSATRLHLLVSLLEENIMPRANLPPLLVHLRERRPEKLHYIGVSFGLTRDLFRFWRKHNFIPFYLGHVPNVVTGEHTCMVLRSLNCDDIEAGNSSQLGFLEPFFQGQMLG</sequence>
<accession>A0ABR2M250</accession>
<feature type="transmembrane region" description="Helical" evidence="1">
    <location>
        <begin position="145"/>
        <end position="167"/>
    </location>
</feature>
<dbReference type="InterPro" id="IPR000182">
    <property type="entry name" value="GNAT_dom"/>
</dbReference>
<protein>
    <submittedName>
        <fullName evidence="3">UPF0202 protein</fullName>
    </submittedName>
</protein>
<evidence type="ECO:0000313" key="3">
    <source>
        <dbReference type="EMBL" id="KAK8958152.1"/>
    </source>
</evidence>
<gene>
    <name evidence="3" type="ORF">KSP40_PGU017615</name>
</gene>
<comment type="caution">
    <text evidence="3">The sequence shown here is derived from an EMBL/GenBank/DDBJ whole genome shotgun (WGS) entry which is preliminary data.</text>
</comment>
<keyword evidence="1" id="KW-0812">Transmembrane</keyword>
<keyword evidence="1" id="KW-0472">Membrane</keyword>
<dbReference type="EMBL" id="JBBWWR010000012">
    <property type="protein sequence ID" value="KAK8958152.1"/>
    <property type="molecule type" value="Genomic_DNA"/>
</dbReference>
<evidence type="ECO:0000256" key="1">
    <source>
        <dbReference type="SAM" id="Phobius"/>
    </source>
</evidence>
<organism evidence="3 4">
    <name type="scientific">Platanthera guangdongensis</name>
    <dbReference type="NCBI Taxonomy" id="2320717"/>
    <lineage>
        <taxon>Eukaryota</taxon>
        <taxon>Viridiplantae</taxon>
        <taxon>Streptophyta</taxon>
        <taxon>Embryophyta</taxon>
        <taxon>Tracheophyta</taxon>
        <taxon>Spermatophyta</taxon>
        <taxon>Magnoliopsida</taxon>
        <taxon>Liliopsida</taxon>
        <taxon>Asparagales</taxon>
        <taxon>Orchidaceae</taxon>
        <taxon>Orchidoideae</taxon>
        <taxon>Orchideae</taxon>
        <taxon>Orchidinae</taxon>
        <taxon>Platanthera</taxon>
    </lineage>
</organism>
<keyword evidence="4" id="KW-1185">Reference proteome</keyword>
<proteinExistence type="predicted"/>
<dbReference type="InterPro" id="IPR032672">
    <property type="entry name" value="TmcA/NAT10/Kre33"/>
</dbReference>
<dbReference type="Gene3D" id="3.40.630.30">
    <property type="match status" value="1"/>
</dbReference>
<keyword evidence="1" id="KW-1133">Transmembrane helix</keyword>
<dbReference type="PANTHER" id="PTHR10925:SF5">
    <property type="entry name" value="RNA CYTIDINE ACETYLTRANSFERASE"/>
    <property type="match status" value="1"/>
</dbReference>
<reference evidence="3 4" key="1">
    <citation type="journal article" date="2022" name="Nat. Plants">
        <title>Genomes of leafy and leafless Platanthera orchids illuminate the evolution of mycoheterotrophy.</title>
        <authorList>
            <person name="Li M.H."/>
            <person name="Liu K.W."/>
            <person name="Li Z."/>
            <person name="Lu H.C."/>
            <person name="Ye Q.L."/>
            <person name="Zhang D."/>
            <person name="Wang J.Y."/>
            <person name="Li Y.F."/>
            <person name="Zhong Z.M."/>
            <person name="Liu X."/>
            <person name="Yu X."/>
            <person name="Liu D.K."/>
            <person name="Tu X.D."/>
            <person name="Liu B."/>
            <person name="Hao Y."/>
            <person name="Liao X.Y."/>
            <person name="Jiang Y.T."/>
            <person name="Sun W.H."/>
            <person name="Chen J."/>
            <person name="Chen Y.Q."/>
            <person name="Ai Y."/>
            <person name="Zhai J.W."/>
            <person name="Wu S.S."/>
            <person name="Zhou Z."/>
            <person name="Hsiao Y.Y."/>
            <person name="Wu W.L."/>
            <person name="Chen Y.Y."/>
            <person name="Lin Y.F."/>
            <person name="Hsu J.L."/>
            <person name="Li C.Y."/>
            <person name="Wang Z.W."/>
            <person name="Zhao X."/>
            <person name="Zhong W.Y."/>
            <person name="Ma X.K."/>
            <person name="Ma L."/>
            <person name="Huang J."/>
            <person name="Chen G.Z."/>
            <person name="Huang M.Z."/>
            <person name="Huang L."/>
            <person name="Peng D.H."/>
            <person name="Luo Y.B."/>
            <person name="Zou S.Q."/>
            <person name="Chen S.P."/>
            <person name="Lan S."/>
            <person name="Tsai W.C."/>
            <person name="Van de Peer Y."/>
            <person name="Liu Z.J."/>
        </authorList>
    </citation>
    <scope>NUCLEOTIDE SEQUENCE [LARGE SCALE GENOMIC DNA]</scope>
    <source>
        <strain evidence="3">Lor288</strain>
    </source>
</reference>
<evidence type="ECO:0000313" key="4">
    <source>
        <dbReference type="Proteomes" id="UP001412067"/>
    </source>
</evidence>
<dbReference type="Proteomes" id="UP001412067">
    <property type="component" value="Unassembled WGS sequence"/>
</dbReference>
<feature type="domain" description="N-acetyltransferase" evidence="2">
    <location>
        <begin position="200"/>
        <end position="275"/>
    </location>
</feature>